<dbReference type="InterPro" id="IPR002347">
    <property type="entry name" value="SDR_fam"/>
</dbReference>
<dbReference type="PANTHER" id="PTHR42901:SF1">
    <property type="entry name" value="ALCOHOL DEHYDROGENASE"/>
    <property type="match status" value="1"/>
</dbReference>
<dbReference type="Proteomes" id="UP001221302">
    <property type="component" value="Unassembled WGS sequence"/>
</dbReference>
<evidence type="ECO:0000313" key="4">
    <source>
        <dbReference type="EMBL" id="MDF1612248.1"/>
    </source>
</evidence>
<dbReference type="PANTHER" id="PTHR42901">
    <property type="entry name" value="ALCOHOL DEHYDROGENASE"/>
    <property type="match status" value="1"/>
</dbReference>
<dbReference type="Gene3D" id="3.40.50.720">
    <property type="entry name" value="NAD(P)-binding Rossmann-like Domain"/>
    <property type="match status" value="1"/>
</dbReference>
<dbReference type="FunFam" id="3.40.50.720:FF:000047">
    <property type="entry name" value="NADP-dependent L-serine/L-allo-threonine dehydrogenase"/>
    <property type="match status" value="1"/>
</dbReference>
<dbReference type="SUPFAM" id="SSF51735">
    <property type="entry name" value="NAD(P)-binding Rossmann-fold domains"/>
    <property type="match status" value="1"/>
</dbReference>
<proteinExistence type="inferred from homology"/>
<evidence type="ECO:0000256" key="2">
    <source>
        <dbReference type="ARBA" id="ARBA00023002"/>
    </source>
</evidence>
<gene>
    <name evidence="4" type="ORF">P0M35_08810</name>
</gene>
<evidence type="ECO:0000313" key="5">
    <source>
        <dbReference type="Proteomes" id="UP001221302"/>
    </source>
</evidence>
<dbReference type="InterPro" id="IPR036291">
    <property type="entry name" value="NAD(P)-bd_dom_sf"/>
</dbReference>
<evidence type="ECO:0000256" key="3">
    <source>
        <dbReference type="RuleBase" id="RU000363"/>
    </source>
</evidence>
<name>A0AAE3P359_9BACT</name>
<evidence type="ECO:0000256" key="1">
    <source>
        <dbReference type="ARBA" id="ARBA00006484"/>
    </source>
</evidence>
<dbReference type="Pfam" id="PF00106">
    <property type="entry name" value="adh_short"/>
    <property type="match status" value="1"/>
</dbReference>
<dbReference type="PRINTS" id="PR00080">
    <property type="entry name" value="SDRFAMILY"/>
</dbReference>
<dbReference type="InterPro" id="IPR020904">
    <property type="entry name" value="Sc_DH/Rdtase_CS"/>
</dbReference>
<accession>A0AAE3P359</accession>
<dbReference type="EMBL" id="JARGDL010000011">
    <property type="protein sequence ID" value="MDF1612248.1"/>
    <property type="molecule type" value="Genomic_DNA"/>
</dbReference>
<comment type="caution">
    <text evidence="4">The sequence shown here is derived from an EMBL/GenBank/DDBJ whole genome shotgun (WGS) entry which is preliminary data.</text>
</comment>
<keyword evidence="5" id="KW-1185">Reference proteome</keyword>
<dbReference type="PRINTS" id="PR00081">
    <property type="entry name" value="GDHRDH"/>
</dbReference>
<dbReference type="RefSeq" id="WP_321536018.1">
    <property type="nucleotide sequence ID" value="NZ_JARGDL010000011.1"/>
</dbReference>
<organism evidence="4 5">
    <name type="scientific">Stygiobacter electus</name>
    <dbReference type="NCBI Taxonomy" id="3032292"/>
    <lineage>
        <taxon>Bacteria</taxon>
        <taxon>Pseudomonadati</taxon>
        <taxon>Ignavibacteriota</taxon>
        <taxon>Ignavibacteria</taxon>
        <taxon>Ignavibacteriales</taxon>
        <taxon>Melioribacteraceae</taxon>
        <taxon>Stygiobacter</taxon>
    </lineage>
</organism>
<keyword evidence="2" id="KW-0560">Oxidoreductase</keyword>
<reference evidence="4" key="1">
    <citation type="submission" date="2023-03" db="EMBL/GenBank/DDBJ databases">
        <title>Stygiobacter electus gen. nov., sp. nov., facultatively anaerobic thermotolerant bacterium of the class Ignavibacteria from a well of Yessentuki mineral water deposit.</title>
        <authorList>
            <person name="Podosokorskaya O.A."/>
            <person name="Elcheninov A.G."/>
            <person name="Petrova N.F."/>
            <person name="Zavarzina D.G."/>
            <person name="Kublanov I.V."/>
            <person name="Merkel A.Y."/>
        </authorList>
    </citation>
    <scope>NUCLEOTIDE SEQUENCE</scope>
    <source>
        <strain evidence="4">09-Me</strain>
    </source>
</reference>
<comment type="similarity">
    <text evidence="1 3">Belongs to the short-chain dehydrogenases/reductases (SDR) family.</text>
</comment>
<dbReference type="GO" id="GO:0016616">
    <property type="term" value="F:oxidoreductase activity, acting on the CH-OH group of donors, NAD or NADP as acceptor"/>
    <property type="evidence" value="ECO:0007669"/>
    <property type="project" value="UniProtKB-ARBA"/>
</dbReference>
<sequence length="257" mass="28155">MESLKNKIVFITGASSGIGKSTAYAFAKNGSNIIITARRKNLIVEIADDIKKKYGVNVLPIQLDVRNKDEVIETIKSLPKEWENIDILINNAGLAKGLNKFYEDDPNNWDEMIDTNVKGLLFVTHAILPGMIERGFGHIINIGSIAGHEAYPKGAVYCATKHAVDAITRSVRMDTIDKNILVSTIDAGLVETNFSNIRFNGDTEKAKAVYKGLKPLTGDDIADAIIFCASRPPHVNIAEITLLAARQASATIVYREE</sequence>
<protein>
    <submittedName>
        <fullName evidence="4">SDR family NAD(P)-dependent oxidoreductase</fullName>
    </submittedName>
</protein>
<dbReference type="PROSITE" id="PS00061">
    <property type="entry name" value="ADH_SHORT"/>
    <property type="match status" value="1"/>
</dbReference>
<dbReference type="AlphaFoldDB" id="A0AAE3P359"/>